<accession>A0A2K9N9X6</accession>
<dbReference type="EMBL" id="CP025611">
    <property type="protein sequence ID" value="AUN29879.1"/>
    <property type="molecule type" value="Genomic_DNA"/>
</dbReference>
<keyword evidence="3 5" id="KW-1133">Transmembrane helix</keyword>
<dbReference type="KEGG" id="ncb:C0V82_06300"/>
<evidence type="ECO:0000313" key="6">
    <source>
        <dbReference type="EMBL" id="AUN29879.1"/>
    </source>
</evidence>
<dbReference type="GO" id="GO:0005886">
    <property type="term" value="C:plasma membrane"/>
    <property type="evidence" value="ECO:0007669"/>
    <property type="project" value="UniProtKB-SubCell"/>
</dbReference>
<dbReference type="InterPro" id="IPR002781">
    <property type="entry name" value="TM_pro_TauE-like"/>
</dbReference>
<feature type="transmembrane region" description="Helical" evidence="5">
    <location>
        <begin position="44"/>
        <end position="62"/>
    </location>
</feature>
<sequence>MIEDILLFIAVGFAAQMVDGAIGMAYGVTASSVMMSMGVPPATASASVHVAEMFTTGASGFAHWRRKNVRLDLVWRLALPGMLGGALGAYVLSGIDGDVIRPVVAVYLLAMGGLILWKALHPPPPHELSTRKVAGLGLGGGFLDAIGGGGWGPMVASTLIGGGTQPRYAIGSTNLAEFFVTMTVSFTFIFTIGLELWPAILGLIIGGVIAAPFAAMVTQKLPDKPMMILVAVVIMLLSLRNLVDVVQKWLA</sequence>
<organism evidence="6 7">
    <name type="scientific">Niveispirillum cyanobacteriorum</name>
    <dbReference type="NCBI Taxonomy" id="1612173"/>
    <lineage>
        <taxon>Bacteria</taxon>
        <taxon>Pseudomonadati</taxon>
        <taxon>Pseudomonadota</taxon>
        <taxon>Alphaproteobacteria</taxon>
        <taxon>Rhodospirillales</taxon>
        <taxon>Azospirillaceae</taxon>
        <taxon>Niveispirillum</taxon>
    </lineage>
</organism>
<protein>
    <recommendedName>
        <fullName evidence="5">Probable membrane transporter protein</fullName>
    </recommendedName>
</protein>
<keyword evidence="7" id="KW-1185">Reference proteome</keyword>
<feature type="transmembrane region" description="Helical" evidence="5">
    <location>
        <begin position="200"/>
        <end position="218"/>
    </location>
</feature>
<keyword evidence="2 5" id="KW-0812">Transmembrane</keyword>
<dbReference type="InterPro" id="IPR051598">
    <property type="entry name" value="TSUP/Inactive_protease-like"/>
</dbReference>
<dbReference type="AlphaFoldDB" id="A0A2K9N9X6"/>
<reference evidence="6 7" key="1">
    <citation type="submission" date="2017-12" db="EMBL/GenBank/DDBJ databases">
        <title>Genomes of bacteria within cyanobacterial aggregates.</title>
        <authorList>
            <person name="Cai H."/>
        </authorList>
    </citation>
    <scope>NUCLEOTIDE SEQUENCE [LARGE SCALE GENOMIC DNA]</scope>
    <source>
        <strain evidence="6 7">TH16</strain>
    </source>
</reference>
<dbReference type="OrthoDB" id="45564at2"/>
<dbReference type="RefSeq" id="WP_054167153.1">
    <property type="nucleotide sequence ID" value="NZ_BMGN01000003.1"/>
</dbReference>
<dbReference type="PANTHER" id="PTHR43701">
    <property type="entry name" value="MEMBRANE TRANSPORTER PROTEIN MJ0441-RELATED"/>
    <property type="match status" value="1"/>
</dbReference>
<evidence type="ECO:0000313" key="7">
    <source>
        <dbReference type="Proteomes" id="UP000234752"/>
    </source>
</evidence>
<dbReference type="PANTHER" id="PTHR43701:SF12">
    <property type="entry name" value="MEMBRANE TRANSPORTER PROTEIN YTNM-RELATED"/>
    <property type="match status" value="1"/>
</dbReference>
<comment type="similarity">
    <text evidence="5">Belongs to the 4-toluene sulfonate uptake permease (TSUP) (TC 2.A.102) family.</text>
</comment>
<name>A0A2K9N9X6_9PROT</name>
<feature type="transmembrane region" description="Helical" evidence="5">
    <location>
        <begin position="74"/>
        <end position="93"/>
    </location>
</feature>
<evidence type="ECO:0000256" key="1">
    <source>
        <dbReference type="ARBA" id="ARBA00004141"/>
    </source>
</evidence>
<dbReference type="Pfam" id="PF01925">
    <property type="entry name" value="TauE"/>
    <property type="match status" value="1"/>
</dbReference>
<dbReference type="Proteomes" id="UP000234752">
    <property type="component" value="Chromosome eg_1"/>
</dbReference>
<feature type="transmembrane region" description="Helical" evidence="5">
    <location>
        <begin position="225"/>
        <end position="243"/>
    </location>
</feature>
<proteinExistence type="inferred from homology"/>
<gene>
    <name evidence="6" type="ORF">C0V82_06300</name>
</gene>
<feature type="transmembrane region" description="Helical" evidence="5">
    <location>
        <begin position="99"/>
        <end position="117"/>
    </location>
</feature>
<keyword evidence="4 5" id="KW-0472">Membrane</keyword>
<evidence type="ECO:0000256" key="5">
    <source>
        <dbReference type="RuleBase" id="RU363041"/>
    </source>
</evidence>
<comment type="subcellular location">
    <subcellularLocation>
        <location evidence="5">Cell membrane</location>
        <topology evidence="5">Multi-pass membrane protein</topology>
    </subcellularLocation>
    <subcellularLocation>
        <location evidence="1">Membrane</location>
        <topology evidence="1">Multi-pass membrane protein</topology>
    </subcellularLocation>
</comment>
<evidence type="ECO:0000256" key="4">
    <source>
        <dbReference type="ARBA" id="ARBA00023136"/>
    </source>
</evidence>
<evidence type="ECO:0000256" key="3">
    <source>
        <dbReference type="ARBA" id="ARBA00022989"/>
    </source>
</evidence>
<keyword evidence="5" id="KW-1003">Cell membrane</keyword>
<evidence type="ECO:0000256" key="2">
    <source>
        <dbReference type="ARBA" id="ARBA00022692"/>
    </source>
</evidence>
<feature type="transmembrane region" description="Helical" evidence="5">
    <location>
        <begin position="175"/>
        <end position="194"/>
    </location>
</feature>